<dbReference type="EMBL" id="CZPZ01000035">
    <property type="protein sequence ID" value="CUS39560.1"/>
    <property type="molecule type" value="Genomic_DNA"/>
</dbReference>
<dbReference type="AlphaFoldDB" id="A0A0S4LSN2"/>
<keyword evidence="1" id="KW-0472">Membrane</keyword>
<proteinExistence type="predicted"/>
<sequence>MEFMIILMLTHADHVIRAGFAYLSTGQTGCNALLLFFGQRAIIMMHKWPPVSGPWEI</sequence>
<evidence type="ECO:0000313" key="3">
    <source>
        <dbReference type="Proteomes" id="UP000198736"/>
    </source>
</evidence>
<name>A0A0S4LSN2_9BACT</name>
<keyword evidence="1" id="KW-0812">Transmembrane</keyword>
<dbReference type="Proteomes" id="UP000198736">
    <property type="component" value="Unassembled WGS sequence"/>
</dbReference>
<keyword evidence="3" id="KW-1185">Reference proteome</keyword>
<evidence type="ECO:0000313" key="2">
    <source>
        <dbReference type="EMBL" id="CUS39560.1"/>
    </source>
</evidence>
<protein>
    <submittedName>
        <fullName evidence="2">Uncharacterized protein</fullName>
    </submittedName>
</protein>
<feature type="transmembrane region" description="Helical" evidence="1">
    <location>
        <begin position="20"/>
        <end position="38"/>
    </location>
</feature>
<accession>A0A0S4LSN2</accession>
<reference evidence="3" key="1">
    <citation type="submission" date="2015-10" db="EMBL/GenBank/DDBJ databases">
        <authorList>
            <person name="Luecker S."/>
            <person name="Luecker S."/>
        </authorList>
    </citation>
    <scope>NUCLEOTIDE SEQUENCE [LARGE SCALE GENOMIC DNA]</scope>
</reference>
<gene>
    <name evidence="2" type="ORF">COMA2_80054</name>
</gene>
<keyword evidence="1" id="KW-1133">Transmembrane helix</keyword>
<organism evidence="2 3">
    <name type="scientific">Candidatus Nitrospira nitrificans</name>
    <dbReference type="NCBI Taxonomy" id="1742973"/>
    <lineage>
        <taxon>Bacteria</taxon>
        <taxon>Pseudomonadati</taxon>
        <taxon>Nitrospirota</taxon>
        <taxon>Nitrospiria</taxon>
        <taxon>Nitrospirales</taxon>
        <taxon>Nitrospiraceae</taxon>
        <taxon>Nitrospira</taxon>
    </lineage>
</organism>
<evidence type="ECO:0000256" key="1">
    <source>
        <dbReference type="SAM" id="Phobius"/>
    </source>
</evidence>